<organism evidence="2">
    <name type="scientific">Tanacetum cinerariifolium</name>
    <name type="common">Dalmatian daisy</name>
    <name type="synonym">Chrysanthemum cinerariifolium</name>
    <dbReference type="NCBI Taxonomy" id="118510"/>
    <lineage>
        <taxon>Eukaryota</taxon>
        <taxon>Viridiplantae</taxon>
        <taxon>Streptophyta</taxon>
        <taxon>Embryophyta</taxon>
        <taxon>Tracheophyta</taxon>
        <taxon>Spermatophyta</taxon>
        <taxon>Magnoliopsida</taxon>
        <taxon>eudicotyledons</taxon>
        <taxon>Gunneridae</taxon>
        <taxon>Pentapetalae</taxon>
        <taxon>asterids</taxon>
        <taxon>campanulids</taxon>
        <taxon>Asterales</taxon>
        <taxon>Asteraceae</taxon>
        <taxon>Asteroideae</taxon>
        <taxon>Anthemideae</taxon>
        <taxon>Anthemidinae</taxon>
        <taxon>Tanacetum</taxon>
    </lineage>
</organism>
<sequence>MYHPSKSRMWGVEDGVVGSGRKAGEEGRGVTGLAGEFGVNSNRLNVGRRRQGKFWGFTQLVLWLAGTNKAGIKHHFEYTKDCNNIIILRLANVHSQRFNNPPGPFIPEKLLASGLSRTPAVKFTATAIPTQPLSVLDDYLLLKQQQQKQELQQQFWVSCIWLSSYLYRFRYWVCPLGALQWNKVTNVHVADPYNVADSVVMPAKSLKRRMKLILRQQSRNTIHMHIQVNKRGKSLLITRNSTRRAVDGTDTGAIAGGDDRAKVSVPVSATEIPISARPTNEKGKSSRQALLERDFCKLSCLFGKEDPVKRVSGRGRRAESSFSSSPALKGKGELSTNLSEAMDFTDWCQCESVRLMGTKDTSFLEFCLKHQKQRCY</sequence>
<reference evidence="2" key="1">
    <citation type="journal article" date="2019" name="Sci. Rep.">
        <title>Draft genome of Tanacetum cinerariifolium, the natural source of mosquito coil.</title>
        <authorList>
            <person name="Yamashiro T."/>
            <person name="Shiraishi A."/>
            <person name="Satake H."/>
            <person name="Nakayama K."/>
        </authorList>
    </citation>
    <scope>NUCLEOTIDE SEQUENCE</scope>
</reference>
<proteinExistence type="predicted"/>
<dbReference type="EMBL" id="BKCJ010007215">
    <property type="protein sequence ID" value="GEU76113.1"/>
    <property type="molecule type" value="Genomic_DNA"/>
</dbReference>
<name>A0A6L2MQ84_TANCI</name>
<comment type="caution">
    <text evidence="2">The sequence shown here is derived from an EMBL/GenBank/DDBJ whole genome shotgun (WGS) entry which is preliminary data.</text>
</comment>
<evidence type="ECO:0000256" key="1">
    <source>
        <dbReference type="SAM" id="MobiDB-lite"/>
    </source>
</evidence>
<dbReference type="PANTHER" id="PTHR47471">
    <property type="entry name" value="GYF DOMAIN-CONTAINING PROTEIN"/>
    <property type="match status" value="1"/>
</dbReference>
<feature type="region of interest" description="Disordered" evidence="1">
    <location>
        <begin position="312"/>
        <end position="333"/>
    </location>
</feature>
<dbReference type="AlphaFoldDB" id="A0A6L2MQ84"/>
<protein>
    <submittedName>
        <fullName evidence="2">Uncharacterized protein</fullName>
    </submittedName>
</protein>
<dbReference type="PANTHER" id="PTHR47471:SF1">
    <property type="entry name" value="PROTEIN ESSENTIAL FOR POTEXVIRUS ACCUMULATION 1"/>
    <property type="match status" value="1"/>
</dbReference>
<gene>
    <name evidence="2" type="ORF">Tci_048091</name>
</gene>
<evidence type="ECO:0000313" key="2">
    <source>
        <dbReference type="EMBL" id="GEU76113.1"/>
    </source>
</evidence>
<accession>A0A6L2MQ84</accession>